<evidence type="ECO:0000256" key="1">
    <source>
        <dbReference type="SAM" id="SignalP"/>
    </source>
</evidence>
<accession>A0A7S4A825</accession>
<organism evidence="2">
    <name type="scientific">Pelagomonas calceolata</name>
    <dbReference type="NCBI Taxonomy" id="35677"/>
    <lineage>
        <taxon>Eukaryota</taxon>
        <taxon>Sar</taxon>
        <taxon>Stramenopiles</taxon>
        <taxon>Ochrophyta</taxon>
        <taxon>Pelagophyceae</taxon>
        <taxon>Pelagomonadales</taxon>
        <taxon>Pelagomonadaceae</taxon>
        <taxon>Pelagomonas</taxon>
    </lineage>
</organism>
<gene>
    <name evidence="2" type="ORF">PCAL00307_LOCUS22344</name>
    <name evidence="3" type="ORF">PECAL_6P07160</name>
</gene>
<evidence type="ECO:0000313" key="2">
    <source>
        <dbReference type="EMBL" id="CAE0706893.1"/>
    </source>
</evidence>
<sequence>MCKIALLTLIAAHTSALAPSFDAFSAAATGSWTGTQYQWPGDANGVACEAVVDEVMRSCGGAVQGIRVGDGPLLNRQDDGFCFFDCGSWTQGPTKLTDGVLNLDVGLVAQSGSRVRCTASVSAGNLVDATVVVEERADAVRPATERGLAAAGTPWLAPRLKWTRSPEATTLPADALALPGGACIACIDNNGATDVVVHADDISLTRSYDASGALVTIRISTVPQDAADAPTGPRRARLD</sequence>
<feature type="chain" id="PRO_5036212295" evidence="1">
    <location>
        <begin position="17"/>
        <end position="239"/>
    </location>
</feature>
<keyword evidence="4" id="KW-1185">Reference proteome</keyword>
<proteinExistence type="predicted"/>
<dbReference type="EMBL" id="CAKKNE010000006">
    <property type="protein sequence ID" value="CAH0379115.1"/>
    <property type="molecule type" value="Genomic_DNA"/>
</dbReference>
<name>A0A7S4A825_9STRA</name>
<reference evidence="3" key="2">
    <citation type="submission" date="2021-11" db="EMBL/GenBank/DDBJ databases">
        <authorList>
            <consortium name="Genoscope - CEA"/>
            <person name="William W."/>
        </authorList>
    </citation>
    <scope>NUCLEOTIDE SEQUENCE</scope>
</reference>
<reference evidence="2" key="1">
    <citation type="submission" date="2021-01" db="EMBL/GenBank/DDBJ databases">
        <authorList>
            <person name="Corre E."/>
            <person name="Pelletier E."/>
            <person name="Niang G."/>
            <person name="Scheremetjew M."/>
            <person name="Finn R."/>
            <person name="Kale V."/>
            <person name="Holt S."/>
            <person name="Cochrane G."/>
            <person name="Meng A."/>
            <person name="Brown T."/>
            <person name="Cohen L."/>
        </authorList>
    </citation>
    <scope>NUCLEOTIDE SEQUENCE</scope>
    <source>
        <strain evidence="2">CCMP1756</strain>
    </source>
</reference>
<protein>
    <submittedName>
        <fullName evidence="2">Uncharacterized protein</fullName>
    </submittedName>
</protein>
<dbReference type="Proteomes" id="UP000789595">
    <property type="component" value="Unassembled WGS sequence"/>
</dbReference>
<dbReference type="AlphaFoldDB" id="A0A7S4A825"/>
<dbReference type="EMBL" id="HBIW01025894">
    <property type="protein sequence ID" value="CAE0706893.1"/>
    <property type="molecule type" value="Transcribed_RNA"/>
</dbReference>
<evidence type="ECO:0000313" key="3">
    <source>
        <dbReference type="EMBL" id="CAH0379115.1"/>
    </source>
</evidence>
<feature type="signal peptide" evidence="1">
    <location>
        <begin position="1"/>
        <end position="16"/>
    </location>
</feature>
<dbReference type="OrthoDB" id="48219at2759"/>
<keyword evidence="1" id="KW-0732">Signal</keyword>
<evidence type="ECO:0000313" key="4">
    <source>
        <dbReference type="Proteomes" id="UP000789595"/>
    </source>
</evidence>